<evidence type="ECO:0000313" key="1">
    <source>
        <dbReference type="EMBL" id="BAP25773.1"/>
    </source>
</evidence>
<accession>A0A077K2Q9</accession>
<evidence type="ECO:0000313" key="2">
    <source>
        <dbReference type="EMBL" id="NFI23416.1"/>
    </source>
</evidence>
<geneLocation type="plasmid" evidence="1">
    <name>pCB111</name>
</geneLocation>
<organism evidence="1">
    <name type="scientific">Clostridium botulinum</name>
    <dbReference type="NCBI Taxonomy" id="1491"/>
    <lineage>
        <taxon>Bacteria</taxon>
        <taxon>Bacillati</taxon>
        <taxon>Bacillota</taxon>
        <taxon>Clostridia</taxon>
        <taxon>Eubacteriales</taxon>
        <taxon>Clostridiaceae</taxon>
        <taxon>Clostridium</taxon>
    </lineage>
</organism>
<sequence length="125" mass="15360">MRFTKKEKDIITSFDYQIFNNGIEDIYYNHYYRSMFDYFDILEKEGSEISIKVSKMIKRAFILIIDLDRYSEYEDNPIFGMTQTIKEWKNELDLIEKKYWSISEEFLIKFDIKKVKDSLKPCYDY</sequence>
<gene>
    <name evidence="2" type="ORF">FC964_19105</name>
</gene>
<name>A0A077K2Q9_CLOBO</name>
<reference evidence="2 3" key="2">
    <citation type="submission" date="2019-04" db="EMBL/GenBank/DDBJ databases">
        <title>Genome sequencing of Clostridium botulinum Groups I-IV and Clostridium butyricum.</title>
        <authorList>
            <person name="Brunt J."/>
            <person name="Van Vliet A.H.M."/>
            <person name="Stringer S.C."/>
            <person name="Carter A.T."/>
            <person name="Peck M.W."/>
        </authorList>
    </citation>
    <scope>NUCLEOTIDE SEQUENCE [LARGE SCALE GENOMIC DNA]</scope>
    <source>
        <strain evidence="2 3">IFR 15/034</strain>
    </source>
</reference>
<proteinExistence type="predicted"/>
<keyword evidence="1" id="KW-0614">Plasmid</keyword>
<dbReference type="Proteomes" id="UP000482543">
    <property type="component" value="Unassembled WGS sequence"/>
</dbReference>
<evidence type="ECO:0000313" key="3">
    <source>
        <dbReference type="Proteomes" id="UP000482543"/>
    </source>
</evidence>
<dbReference type="EMBL" id="AB855771">
    <property type="protein sequence ID" value="BAP25773.1"/>
    <property type="molecule type" value="Genomic_DNA"/>
</dbReference>
<dbReference type="EMBL" id="SWRJ01000012">
    <property type="protein sequence ID" value="NFI23416.1"/>
    <property type="molecule type" value="Genomic_DNA"/>
</dbReference>
<reference evidence="1" key="1">
    <citation type="submission" date="2013-09" db="EMBL/GenBank/DDBJ databases">
        <title>Analysis of type B2 neurotoxin-encoding plasmid in Clostridium botulinum.</title>
        <authorList>
            <person name="Hosomi K."/>
            <person name="Sakaguchi Y."/>
            <person name="Gotoh K."/>
            <person name="Nakamura K."/>
            <person name="Kohda T."/>
            <person name="Mukamoto M."/>
            <person name="Iida T."/>
            <person name="Kozaki S."/>
        </authorList>
    </citation>
    <scope>NUCLEOTIDE SEQUENCE</scope>
    <source>
        <strain evidence="1">111</strain>
        <plasmid evidence="1">pCB111</plasmid>
    </source>
</reference>
<dbReference type="AlphaFoldDB" id="A0A077K2Q9"/>
<protein>
    <submittedName>
        <fullName evidence="1">Uncharacterized protein</fullName>
    </submittedName>
</protein>